<feature type="region of interest" description="Disordered" evidence="1">
    <location>
        <begin position="90"/>
        <end position="128"/>
    </location>
</feature>
<proteinExistence type="predicted"/>
<reference evidence="2 3" key="1">
    <citation type="submission" date="2024-02" db="EMBL/GenBank/DDBJ databases">
        <authorList>
            <person name="Chen Y."/>
            <person name="Shah S."/>
            <person name="Dougan E. K."/>
            <person name="Thang M."/>
            <person name="Chan C."/>
        </authorList>
    </citation>
    <scope>NUCLEOTIDE SEQUENCE [LARGE SCALE GENOMIC DNA]</scope>
</reference>
<gene>
    <name evidence="2" type="ORF">SCF082_LOCUS30683</name>
</gene>
<dbReference type="Proteomes" id="UP001642464">
    <property type="component" value="Unassembled WGS sequence"/>
</dbReference>
<name>A0ABP0MZW0_9DINO</name>
<sequence length="188" mass="21362">MQKRSRKNRVHVEKGWYTKEKMKTELKWSKERIKAAVAYCTDMRRVKTHVRRDKYERNIKEYWVDVQTTGSFEDENEEALIDRTFGEGEASTFDLGLPASDLHSPGGEPAGDESDREVEEDFDDGVSARIPGKAEVQKESTLEDGAIDNVGSVMQNLLRVQTRMEVVRSKLEEIATAEAKETPSTCST</sequence>
<evidence type="ECO:0000256" key="1">
    <source>
        <dbReference type="SAM" id="MobiDB-lite"/>
    </source>
</evidence>
<accession>A0ABP0MZW0</accession>
<comment type="caution">
    <text evidence="2">The sequence shown here is derived from an EMBL/GenBank/DDBJ whole genome shotgun (WGS) entry which is preliminary data.</text>
</comment>
<dbReference type="EMBL" id="CAXAMM010025513">
    <property type="protein sequence ID" value="CAK9057057.1"/>
    <property type="molecule type" value="Genomic_DNA"/>
</dbReference>
<organism evidence="2 3">
    <name type="scientific">Durusdinium trenchii</name>
    <dbReference type="NCBI Taxonomy" id="1381693"/>
    <lineage>
        <taxon>Eukaryota</taxon>
        <taxon>Sar</taxon>
        <taxon>Alveolata</taxon>
        <taxon>Dinophyceae</taxon>
        <taxon>Suessiales</taxon>
        <taxon>Symbiodiniaceae</taxon>
        <taxon>Durusdinium</taxon>
    </lineage>
</organism>
<protein>
    <submittedName>
        <fullName evidence="2">Uncharacterized protein</fullName>
    </submittedName>
</protein>
<evidence type="ECO:0000313" key="2">
    <source>
        <dbReference type="EMBL" id="CAK9057057.1"/>
    </source>
</evidence>
<keyword evidence="3" id="KW-1185">Reference proteome</keyword>
<evidence type="ECO:0000313" key="3">
    <source>
        <dbReference type="Proteomes" id="UP001642464"/>
    </source>
</evidence>
<feature type="compositionally biased region" description="Acidic residues" evidence="1">
    <location>
        <begin position="110"/>
        <end position="124"/>
    </location>
</feature>